<name>A0ABD1EFW2_HYPHA</name>
<dbReference type="Proteomes" id="UP001566132">
    <property type="component" value="Unassembled WGS sequence"/>
</dbReference>
<keyword evidence="2" id="KW-1185">Reference proteome</keyword>
<accession>A0ABD1EFW2</accession>
<dbReference type="EMBL" id="JBDJPC010000007">
    <property type="protein sequence ID" value="KAL1493589.1"/>
    <property type="molecule type" value="Genomic_DNA"/>
</dbReference>
<proteinExistence type="predicted"/>
<evidence type="ECO:0000313" key="2">
    <source>
        <dbReference type="Proteomes" id="UP001566132"/>
    </source>
</evidence>
<evidence type="ECO:0000313" key="1">
    <source>
        <dbReference type="EMBL" id="KAL1493589.1"/>
    </source>
</evidence>
<sequence length="122" mass="14225">MNQKDFLYWKDYSSLYKLAHATPGPILRTMTEVTVTRGKYTICYKNDFDGISHTLDFIKIKSLKKDFSHCLPAIDHPRGITEERKNGILKNLLPLIPSNRHSFWKNLPITNNVTDLRIDFDD</sequence>
<organism evidence="1 2">
    <name type="scientific">Hypothenemus hampei</name>
    <name type="common">Coffee berry borer</name>
    <dbReference type="NCBI Taxonomy" id="57062"/>
    <lineage>
        <taxon>Eukaryota</taxon>
        <taxon>Metazoa</taxon>
        <taxon>Ecdysozoa</taxon>
        <taxon>Arthropoda</taxon>
        <taxon>Hexapoda</taxon>
        <taxon>Insecta</taxon>
        <taxon>Pterygota</taxon>
        <taxon>Neoptera</taxon>
        <taxon>Endopterygota</taxon>
        <taxon>Coleoptera</taxon>
        <taxon>Polyphaga</taxon>
        <taxon>Cucujiformia</taxon>
        <taxon>Curculionidae</taxon>
        <taxon>Scolytinae</taxon>
        <taxon>Hypothenemus</taxon>
    </lineage>
</organism>
<comment type="caution">
    <text evidence="1">The sequence shown here is derived from an EMBL/GenBank/DDBJ whole genome shotgun (WGS) entry which is preliminary data.</text>
</comment>
<protein>
    <submittedName>
        <fullName evidence="1">Uncharacterized protein</fullName>
    </submittedName>
</protein>
<reference evidence="1 2" key="1">
    <citation type="submission" date="2024-05" db="EMBL/GenBank/DDBJ databases">
        <title>Genetic variation in Jamaican populations of the coffee berry borer (Hypothenemus hampei).</title>
        <authorList>
            <person name="Errbii M."/>
            <person name="Myrie A."/>
        </authorList>
    </citation>
    <scope>NUCLEOTIDE SEQUENCE [LARGE SCALE GENOMIC DNA]</scope>
    <source>
        <strain evidence="1">JA-Hopewell-2020-01-JO</strain>
        <tissue evidence="1">Whole body</tissue>
    </source>
</reference>
<dbReference type="AlphaFoldDB" id="A0ABD1EFW2"/>
<gene>
    <name evidence="1" type="ORF">ABEB36_009290</name>
</gene>